<reference evidence="1 2" key="1">
    <citation type="journal article" date="2016" name="Stand. Genomic Sci.">
        <title>Complete genome sequence and genomic characterization of Microcystis panniformis FACHB 1757 by third-generation sequencing.</title>
        <authorList>
            <person name="Zhang J.Y."/>
            <person name="Guan R."/>
            <person name="Zhang H.J."/>
            <person name="Li H."/>
            <person name="Xiao P."/>
            <person name="Yu G.L."/>
            <person name="Du L."/>
            <person name="Cao D.M."/>
            <person name="Zhu B.C."/>
            <person name="Li R.H."/>
            <person name="Lu Z.H."/>
        </authorList>
    </citation>
    <scope>NUCLEOTIDE SEQUENCE [LARGE SCALE GENOMIC DNA]</scope>
    <source>
        <strain evidence="1 2">FACHB-1757</strain>
    </source>
</reference>
<dbReference type="Proteomes" id="UP000068167">
    <property type="component" value="Chromosome"/>
</dbReference>
<organism evidence="1 2">
    <name type="scientific">Microcystis panniformis FACHB-1757</name>
    <dbReference type="NCBI Taxonomy" id="1638788"/>
    <lineage>
        <taxon>Bacteria</taxon>
        <taxon>Bacillati</taxon>
        <taxon>Cyanobacteriota</taxon>
        <taxon>Cyanophyceae</taxon>
        <taxon>Oscillatoriophycideae</taxon>
        <taxon>Chroococcales</taxon>
        <taxon>Microcystaceae</taxon>
        <taxon>Microcystis</taxon>
    </lineage>
</organism>
<proteinExistence type="predicted"/>
<gene>
    <name evidence="1" type="ORF">VL20_119</name>
</gene>
<sequence length="40" mass="4367">MKSAFLGLSWEWIPTDALDSCDGFTCEVIGVGLIHELALQ</sequence>
<dbReference type="EMBL" id="CP011339">
    <property type="protein sequence ID" value="AKV65360.1"/>
    <property type="molecule type" value="Genomic_DNA"/>
</dbReference>
<evidence type="ECO:0000313" key="2">
    <source>
        <dbReference type="Proteomes" id="UP000068167"/>
    </source>
</evidence>
<protein>
    <submittedName>
        <fullName evidence="1">Uncharacterized protein</fullName>
    </submittedName>
</protein>
<dbReference type="KEGG" id="mpk:VL20_119"/>
<evidence type="ECO:0000313" key="1">
    <source>
        <dbReference type="EMBL" id="AKV65360.1"/>
    </source>
</evidence>
<accession>A0A0K1RU75</accession>
<name>A0A0K1RU75_9CHRO</name>
<dbReference type="AlphaFoldDB" id="A0A0K1RU75"/>
<dbReference type="PATRIC" id="fig|1638788.3.peg.125"/>
<dbReference type="RefSeq" id="WP_284525951.1">
    <property type="nucleotide sequence ID" value="NZ_CP011339.1"/>
</dbReference>
<keyword evidence="2" id="KW-1185">Reference proteome</keyword>